<dbReference type="Proteomes" id="UP000001349">
    <property type="component" value="Chromosome"/>
</dbReference>
<evidence type="ECO:0000313" key="1">
    <source>
        <dbReference type="EMBL" id="ACL77759.1"/>
    </source>
</evidence>
<dbReference type="AlphaFoldDB" id="B8I296"/>
<dbReference type="EMBL" id="CP001348">
    <property type="protein sequence ID" value="ACL77759.1"/>
    <property type="molecule type" value="Genomic_DNA"/>
</dbReference>
<name>B8I296_RUMCH</name>
<dbReference type="KEGG" id="cce:Ccel_3471"/>
<dbReference type="HOGENOM" id="CLU_3232070_0_0_9"/>
<protein>
    <submittedName>
        <fullName evidence="1">Uncharacterized protein</fullName>
    </submittedName>
</protein>
<reference evidence="1 2" key="1">
    <citation type="submission" date="2009-01" db="EMBL/GenBank/DDBJ databases">
        <title>Complete sequence of Clostridium cellulolyticum H10.</title>
        <authorList>
            <consortium name="US DOE Joint Genome Institute"/>
            <person name="Lucas S."/>
            <person name="Copeland A."/>
            <person name="Lapidus A."/>
            <person name="Glavina del Rio T."/>
            <person name="Dalin E."/>
            <person name="Tice H."/>
            <person name="Bruce D."/>
            <person name="Goodwin L."/>
            <person name="Pitluck S."/>
            <person name="Chertkov O."/>
            <person name="Saunders E."/>
            <person name="Brettin T."/>
            <person name="Detter J.C."/>
            <person name="Han C."/>
            <person name="Larimer F."/>
            <person name="Land M."/>
            <person name="Hauser L."/>
            <person name="Kyrpides N."/>
            <person name="Ivanova N."/>
            <person name="Zhou J."/>
            <person name="Richardson P."/>
        </authorList>
    </citation>
    <scope>NUCLEOTIDE SEQUENCE [LARGE SCALE GENOMIC DNA]</scope>
    <source>
        <strain evidence="2">ATCC 35319 / DSM 5812 / JCM 6584 / H10</strain>
    </source>
</reference>
<gene>
    <name evidence="1" type="ordered locus">Ccel_3471</name>
</gene>
<proteinExistence type="predicted"/>
<dbReference type="eggNOG" id="ENOG5030PNE">
    <property type="taxonomic scope" value="Bacteria"/>
</dbReference>
<organism evidence="1 2">
    <name type="scientific">Ruminiclostridium cellulolyticum (strain ATCC 35319 / DSM 5812 / JCM 6584 / H10)</name>
    <name type="common">Clostridium cellulolyticum</name>
    <dbReference type="NCBI Taxonomy" id="394503"/>
    <lineage>
        <taxon>Bacteria</taxon>
        <taxon>Bacillati</taxon>
        <taxon>Bacillota</taxon>
        <taxon>Clostridia</taxon>
        <taxon>Eubacteriales</taxon>
        <taxon>Oscillospiraceae</taxon>
        <taxon>Ruminiclostridium</taxon>
    </lineage>
</organism>
<keyword evidence="2" id="KW-1185">Reference proteome</keyword>
<dbReference type="RefSeq" id="WP_015926811.1">
    <property type="nucleotide sequence ID" value="NC_011898.1"/>
</dbReference>
<evidence type="ECO:0000313" key="2">
    <source>
        <dbReference type="Proteomes" id="UP000001349"/>
    </source>
</evidence>
<accession>B8I296</accession>
<sequence length="44" mass="5498">MKLDEFLDYQRKLWEMDKRKYETYKMPQNNCDKKANKNTKPAKK</sequence>
<dbReference type="STRING" id="394503.Ccel_3471"/>